<feature type="compositionally biased region" description="Low complexity" evidence="1">
    <location>
        <begin position="207"/>
        <end position="231"/>
    </location>
</feature>
<accession>A0A1Y2I2T9</accession>
<sequence>MMATTPTPAVTPAPPPPSAMMPPLPSTPTTPTTAAASAEPSSPSPKSKKGTTKNKSNRVSTIDHLLRNPPPELAAAPESFLDRFPSLAKSSPSLVQLLRTTAPSAAKRQSVMNLPANLVSERQAFFEGEIQLELEKLESSKEWFDIQKYVESYFGITLVVSTPPPALPALPPVPGGASRPRSPSVPSVTIPPVRSSPPKSAPPRTPTPTSAGIGRPTTPTGRPTTPTLRPSTPTPGQPKFGVHPSLARCLALLNDIASTWSHTAGKEYLTLAAPISEFMFHYKSAGCSPGLVDLSLVSAILAEMEAVDAATNGDLADEDVAAWKAQITHLLLTDRIRSELQRVERDQKREWAQAQVAKVRKEVFAATIKQLTSTGALKKRTDDDYIKALKSGAVLVKFIKTMVELVNLRARDEFSVPAPFDSAQVSKVLTAHDSGAGLVDATRNWMAVARGALKYLNLDLAGAWHVKVLTLGTPKPGADEGIELVTALLGARFAQVSGTPVVDLDAIDMLREYMAMVHPDQSWASLSPLFPSPELVAVTPTVSVIASTDEQGTWVQTCALAKQTVATARMTSAHAAKILRAADVKGTKASWHFQRYLRVLDMLTNPSADTFPECLARVTHVSIPDLVVVPKLVLTSVPRSWMPMTVSLDMHFDPKDTQGAMPLEAYFARAFTFQTTAAPAPGKSGGSGVLRIDRDRAYQVNRLLLAVFQRITSTLCTMHETHALAHGNLVPAHVLLVGDPDQVLASLDPKVRLLAPALDLPAPPTYTPGASDTGGYDSTLANDVLALGSLFSTVMDTFWYRRPLVSPTLPDPPEVVRRSMSEPLLDMPPAPAGMPITPSLEMHQERHATLVRQSTGSFASSSDDSGSRPGSAALARGSRADSVMDGANGPGVVSAPPTPGRREGGQGKKKKRPITIHLAPSIHPPWSPLYNEAATTVIPRPDTPEPARAQLSVAAEADEADAKELPPIPPIPEHQAMVADPIARTKTPTLVGELASNEQDRRMNEVYEGLVELVARMMDADERKRPVLREVLEYF</sequence>
<keyword evidence="3" id="KW-1185">Reference proteome</keyword>
<evidence type="ECO:0008006" key="4">
    <source>
        <dbReference type="Google" id="ProtNLM"/>
    </source>
</evidence>
<comment type="caution">
    <text evidence="2">The sequence shown here is derived from an EMBL/GenBank/DDBJ whole genome shotgun (WGS) entry which is preliminary data.</text>
</comment>
<feature type="compositionally biased region" description="Basic residues" evidence="1">
    <location>
        <begin position="46"/>
        <end position="56"/>
    </location>
</feature>
<proteinExistence type="predicted"/>
<evidence type="ECO:0000313" key="2">
    <source>
        <dbReference type="EMBL" id="ORZ40534.1"/>
    </source>
</evidence>
<dbReference type="PANTHER" id="PTHR13361:SF1">
    <property type="entry name" value="WW DOMAIN-BINDING PROTEIN 11"/>
    <property type="match status" value="1"/>
</dbReference>
<organism evidence="2 3">
    <name type="scientific">Catenaria anguillulae PL171</name>
    <dbReference type="NCBI Taxonomy" id="765915"/>
    <lineage>
        <taxon>Eukaryota</taxon>
        <taxon>Fungi</taxon>
        <taxon>Fungi incertae sedis</taxon>
        <taxon>Blastocladiomycota</taxon>
        <taxon>Blastocladiomycetes</taxon>
        <taxon>Blastocladiales</taxon>
        <taxon>Catenariaceae</taxon>
        <taxon>Catenaria</taxon>
    </lineage>
</organism>
<feature type="region of interest" description="Disordered" evidence="1">
    <location>
        <begin position="1"/>
        <end position="70"/>
    </location>
</feature>
<feature type="compositionally biased region" description="Low complexity" evidence="1">
    <location>
        <begin position="29"/>
        <end position="45"/>
    </location>
</feature>
<dbReference type="OrthoDB" id="5567777at2759"/>
<dbReference type="GO" id="GO:0005681">
    <property type="term" value="C:spliceosomal complex"/>
    <property type="evidence" value="ECO:0007669"/>
    <property type="project" value="TreeGrafter"/>
</dbReference>
<dbReference type="PANTHER" id="PTHR13361">
    <property type="entry name" value="WW DOMAIN-BINDING PROTEIN 11"/>
    <property type="match status" value="1"/>
</dbReference>
<protein>
    <recommendedName>
        <fullName evidence="4">Protein kinase domain-containing protein</fullName>
    </recommendedName>
</protein>
<feature type="region of interest" description="Disordered" evidence="1">
    <location>
        <begin position="850"/>
        <end position="913"/>
    </location>
</feature>
<feature type="compositionally biased region" description="Pro residues" evidence="1">
    <location>
        <begin position="9"/>
        <end position="28"/>
    </location>
</feature>
<feature type="region of interest" description="Disordered" evidence="1">
    <location>
        <begin position="171"/>
        <end position="240"/>
    </location>
</feature>
<evidence type="ECO:0000313" key="3">
    <source>
        <dbReference type="Proteomes" id="UP000193411"/>
    </source>
</evidence>
<gene>
    <name evidence="2" type="ORF">BCR44DRAFT_1495885</name>
</gene>
<dbReference type="EMBL" id="MCFL01000003">
    <property type="protein sequence ID" value="ORZ40534.1"/>
    <property type="molecule type" value="Genomic_DNA"/>
</dbReference>
<name>A0A1Y2I2T9_9FUNG</name>
<evidence type="ECO:0000256" key="1">
    <source>
        <dbReference type="SAM" id="MobiDB-lite"/>
    </source>
</evidence>
<feature type="compositionally biased region" description="Low complexity" evidence="1">
    <location>
        <begin position="854"/>
        <end position="873"/>
    </location>
</feature>
<reference evidence="2 3" key="1">
    <citation type="submission" date="2016-07" db="EMBL/GenBank/DDBJ databases">
        <title>Pervasive Adenine N6-methylation of Active Genes in Fungi.</title>
        <authorList>
            <consortium name="DOE Joint Genome Institute"/>
            <person name="Mondo S.J."/>
            <person name="Dannebaum R.O."/>
            <person name="Kuo R.C."/>
            <person name="Labutti K."/>
            <person name="Haridas S."/>
            <person name="Kuo A."/>
            <person name="Salamov A."/>
            <person name="Ahrendt S.R."/>
            <person name="Lipzen A."/>
            <person name="Sullivan W."/>
            <person name="Andreopoulos W.B."/>
            <person name="Clum A."/>
            <person name="Lindquist E."/>
            <person name="Daum C."/>
            <person name="Ramamoorthy G.K."/>
            <person name="Gryganskyi A."/>
            <person name="Culley D."/>
            <person name="Magnuson J.K."/>
            <person name="James T.Y."/>
            <person name="O'Malley M.A."/>
            <person name="Stajich J.E."/>
            <person name="Spatafora J.W."/>
            <person name="Visel A."/>
            <person name="Grigoriev I.V."/>
        </authorList>
    </citation>
    <scope>NUCLEOTIDE SEQUENCE [LARGE SCALE GENOMIC DNA]</scope>
    <source>
        <strain evidence="2 3">PL171</strain>
    </source>
</reference>
<dbReference type="Proteomes" id="UP000193411">
    <property type="component" value="Unassembled WGS sequence"/>
</dbReference>
<feature type="compositionally biased region" description="Low complexity" evidence="1">
    <location>
        <begin position="175"/>
        <end position="198"/>
    </location>
</feature>
<dbReference type="AlphaFoldDB" id="A0A1Y2I2T9"/>